<evidence type="ECO:0000313" key="3">
    <source>
        <dbReference type="Proteomes" id="UP000245056"/>
    </source>
</evidence>
<dbReference type="Proteomes" id="UP000245056">
    <property type="component" value="Unassembled WGS sequence"/>
</dbReference>
<reference evidence="2 3" key="1">
    <citation type="submission" date="2018-05" db="EMBL/GenBank/DDBJ databases">
        <title>Genome sequences of two Antarctic strains of Pseudomonas prosekii: insights into adaptation to extreme conditions.</title>
        <authorList>
            <person name="Snopkova K."/>
            <person name="Dufkova K."/>
            <person name="Cejkova D."/>
            <person name="Sedlacek I."/>
            <person name="Smajs D."/>
        </authorList>
    </citation>
    <scope>NUCLEOTIDE SEQUENCE [LARGE SCALE GENOMIC DNA]</scope>
    <source>
        <strain evidence="2 3">P2673</strain>
    </source>
</reference>
<accession>A0A2U2DCF8</accession>
<sequence>MPDLPAAHRLRLGRYAEQHRIYLLTTNTFHREPVFNDFALGRLVVAQFRAAQDQGFANSLAWVVMPDHFHWLIELQQCSLSGLMQQTKSRSTKAVKQRCGRSTDLWQRGFHDRALRREEDLVKLARYVVANPLRAGLVEKLGDYPLWDAIWV</sequence>
<dbReference type="NCBIfam" id="NF047646">
    <property type="entry name" value="REP_Tyr_transpos"/>
    <property type="match status" value="1"/>
</dbReference>
<dbReference type="InterPro" id="IPR036515">
    <property type="entry name" value="Transposase_17_sf"/>
</dbReference>
<name>A0A2U2DCF8_9PSED</name>
<dbReference type="AlphaFoldDB" id="A0A2U2DCF8"/>
<dbReference type="InterPro" id="IPR002686">
    <property type="entry name" value="Transposase_17"/>
</dbReference>
<dbReference type="SMART" id="SM01321">
    <property type="entry name" value="Y1_Tnp"/>
    <property type="match status" value="1"/>
</dbReference>
<dbReference type="OrthoDB" id="9791101at2"/>
<proteinExistence type="predicted"/>
<organism evidence="2 3">
    <name type="scientific">Pseudomonas prosekii</name>
    <dbReference type="NCBI Taxonomy" id="1148509"/>
    <lineage>
        <taxon>Bacteria</taxon>
        <taxon>Pseudomonadati</taxon>
        <taxon>Pseudomonadota</taxon>
        <taxon>Gammaproteobacteria</taxon>
        <taxon>Pseudomonadales</taxon>
        <taxon>Pseudomonadaceae</taxon>
        <taxon>Pseudomonas</taxon>
    </lineage>
</organism>
<protein>
    <submittedName>
        <fullName evidence="2">Transposase</fullName>
    </submittedName>
</protein>
<gene>
    <name evidence="2" type="ORF">C9I49_05215</name>
</gene>
<dbReference type="SUPFAM" id="SSF143422">
    <property type="entry name" value="Transposase IS200-like"/>
    <property type="match status" value="1"/>
</dbReference>
<evidence type="ECO:0000259" key="1">
    <source>
        <dbReference type="SMART" id="SM01321"/>
    </source>
</evidence>
<dbReference type="RefSeq" id="WP_109520298.1">
    <property type="nucleotide sequence ID" value="NZ_QFAW01000005.1"/>
</dbReference>
<dbReference type="PANTHER" id="PTHR36966">
    <property type="entry name" value="REP-ASSOCIATED TYROSINE TRANSPOSASE"/>
    <property type="match status" value="1"/>
</dbReference>
<dbReference type="InterPro" id="IPR052715">
    <property type="entry name" value="RAYT_transposase"/>
</dbReference>
<dbReference type="GO" id="GO:0004803">
    <property type="term" value="F:transposase activity"/>
    <property type="evidence" value="ECO:0007669"/>
    <property type="project" value="InterPro"/>
</dbReference>
<dbReference type="Pfam" id="PF01797">
    <property type="entry name" value="Y1_Tnp"/>
    <property type="match status" value="1"/>
</dbReference>
<comment type="caution">
    <text evidence="2">The sequence shown here is derived from an EMBL/GenBank/DDBJ whole genome shotgun (WGS) entry which is preliminary data.</text>
</comment>
<dbReference type="EMBL" id="QFAW01000005">
    <property type="protein sequence ID" value="PWE47031.1"/>
    <property type="molecule type" value="Genomic_DNA"/>
</dbReference>
<evidence type="ECO:0000313" key="2">
    <source>
        <dbReference type="EMBL" id="PWE47031.1"/>
    </source>
</evidence>
<dbReference type="PANTHER" id="PTHR36966:SF1">
    <property type="entry name" value="REP-ASSOCIATED TYROSINE TRANSPOSASE"/>
    <property type="match status" value="1"/>
</dbReference>
<feature type="domain" description="Transposase IS200-like" evidence="1">
    <location>
        <begin position="17"/>
        <end position="131"/>
    </location>
</feature>
<dbReference type="GO" id="GO:0006313">
    <property type="term" value="P:DNA transposition"/>
    <property type="evidence" value="ECO:0007669"/>
    <property type="project" value="InterPro"/>
</dbReference>
<dbReference type="GO" id="GO:0043565">
    <property type="term" value="F:sequence-specific DNA binding"/>
    <property type="evidence" value="ECO:0007669"/>
    <property type="project" value="TreeGrafter"/>
</dbReference>
<dbReference type="Gene3D" id="3.30.70.1290">
    <property type="entry name" value="Transposase IS200-like"/>
    <property type="match status" value="1"/>
</dbReference>